<dbReference type="PANTHER" id="PTHR30290">
    <property type="entry name" value="PERIPLASMIC BINDING COMPONENT OF ABC TRANSPORTER"/>
    <property type="match status" value="1"/>
</dbReference>
<evidence type="ECO:0000256" key="1">
    <source>
        <dbReference type="ARBA" id="ARBA00022729"/>
    </source>
</evidence>
<proteinExistence type="predicted"/>
<dbReference type="CDD" id="cd08494">
    <property type="entry name" value="PBP2_NikA_DppA_OppA_like_6"/>
    <property type="match status" value="1"/>
</dbReference>
<keyword evidence="5" id="KW-1185">Reference proteome</keyword>
<dbReference type="PANTHER" id="PTHR30290:SF38">
    <property type="entry name" value="D,D-DIPEPTIDE-BINDING PERIPLASMIC PROTEIN DDPA-RELATED"/>
    <property type="match status" value="1"/>
</dbReference>
<sequence>MRTNRPLRRLTIMIAMLLGFSLTLVACSPQGGRGAADPVVLNVGATAEPTGLDPATTTGAGTPFVLLYNVYETLVRIDEKGEIKPLLARSWSANSEGSVYTFKLEPNATFASGKPVDAAAVIASFGRTRDGENTTGVLKSQMSRIKDMRAVDNHTVEVTLSVPSQRWLYDITSTAGIIYDLSTGQDLNAQPAGSGPYIFSRHEVGSMVSLVRNQKYWGTGPRVEEVNFRYYADANAMVTAMLSSQLDIVSNLTVPQSVGQFSDTSRFKVLEGTSNGEVVLGFNHSNEALSNLKVRQAINHAIDRKALMDSAWGGKGTLIGSMVPPTDPWYEDLSNTYPYDPAKAKQLLEEAGYASGLTLRLRVPNLPYGPPIARIVAAQLREVGIEVSVDELEFSTWLEQVYKQHDYDMTVVAHVEPWDISSFANPEYYWRYNNQQFTELINKADAASTSKEQEATLKQAAKVLADDAAADWLFLLPNLVVTTTEISGVATNTTGLSFDLTHVATSR</sequence>
<dbReference type="EMBL" id="CP072384">
    <property type="protein sequence ID" value="QUC07012.1"/>
    <property type="molecule type" value="Genomic_DNA"/>
</dbReference>
<evidence type="ECO:0000259" key="3">
    <source>
        <dbReference type="Pfam" id="PF00496"/>
    </source>
</evidence>
<organism evidence="4 5">
    <name type="scientific">Arachnia rubra</name>
    <dbReference type="NCBI Taxonomy" id="1547448"/>
    <lineage>
        <taxon>Bacteria</taxon>
        <taxon>Bacillati</taxon>
        <taxon>Actinomycetota</taxon>
        <taxon>Actinomycetes</taxon>
        <taxon>Propionibacteriales</taxon>
        <taxon>Propionibacteriaceae</taxon>
        <taxon>Arachnia</taxon>
    </lineage>
</organism>
<evidence type="ECO:0000313" key="4">
    <source>
        <dbReference type="EMBL" id="QUC07012.1"/>
    </source>
</evidence>
<name>A0ABX7Y1G2_9ACTN</name>
<accession>A0ABX7Y1G2</accession>
<dbReference type="SUPFAM" id="SSF53850">
    <property type="entry name" value="Periplasmic binding protein-like II"/>
    <property type="match status" value="1"/>
</dbReference>
<evidence type="ECO:0000313" key="5">
    <source>
        <dbReference type="Proteomes" id="UP000678513"/>
    </source>
</evidence>
<dbReference type="InterPro" id="IPR030678">
    <property type="entry name" value="Peptide/Ni-bd"/>
</dbReference>
<dbReference type="PROSITE" id="PS51257">
    <property type="entry name" value="PROKAR_LIPOPROTEIN"/>
    <property type="match status" value="1"/>
</dbReference>
<gene>
    <name evidence="4" type="ORF">J5A65_08520</name>
</gene>
<dbReference type="Gene3D" id="3.40.190.10">
    <property type="entry name" value="Periplasmic binding protein-like II"/>
    <property type="match status" value="1"/>
</dbReference>
<feature type="signal peptide" evidence="2">
    <location>
        <begin position="1"/>
        <end position="26"/>
    </location>
</feature>
<dbReference type="RefSeq" id="WP_212321126.1">
    <property type="nucleotide sequence ID" value="NZ_AP024463.1"/>
</dbReference>
<feature type="chain" id="PRO_5047074086" evidence="2">
    <location>
        <begin position="27"/>
        <end position="507"/>
    </location>
</feature>
<keyword evidence="1 2" id="KW-0732">Signal</keyword>
<dbReference type="Proteomes" id="UP000678513">
    <property type="component" value="Chromosome"/>
</dbReference>
<dbReference type="PIRSF" id="PIRSF002741">
    <property type="entry name" value="MppA"/>
    <property type="match status" value="1"/>
</dbReference>
<dbReference type="InterPro" id="IPR000914">
    <property type="entry name" value="SBP_5_dom"/>
</dbReference>
<feature type="domain" description="Solute-binding protein family 5" evidence="3">
    <location>
        <begin position="82"/>
        <end position="428"/>
    </location>
</feature>
<protein>
    <submittedName>
        <fullName evidence="4">ABC transporter substrate-binding protein</fullName>
    </submittedName>
</protein>
<reference evidence="4 5" key="1">
    <citation type="submission" date="2021-03" db="EMBL/GenBank/DDBJ databases">
        <title>Human Oral Microbial Genomes.</title>
        <authorList>
            <person name="Johnston C.D."/>
            <person name="Chen T."/>
            <person name="Dewhirst F.E."/>
        </authorList>
    </citation>
    <scope>NUCLEOTIDE SEQUENCE [LARGE SCALE GENOMIC DNA]</scope>
    <source>
        <strain evidence="4 5">DSMZ 100122</strain>
    </source>
</reference>
<dbReference type="Pfam" id="PF00496">
    <property type="entry name" value="SBP_bac_5"/>
    <property type="match status" value="1"/>
</dbReference>
<dbReference type="InterPro" id="IPR039424">
    <property type="entry name" value="SBP_5"/>
</dbReference>
<evidence type="ECO:0000256" key="2">
    <source>
        <dbReference type="SAM" id="SignalP"/>
    </source>
</evidence>
<dbReference type="Gene3D" id="3.10.105.10">
    <property type="entry name" value="Dipeptide-binding Protein, Domain 3"/>
    <property type="match status" value="1"/>
</dbReference>